<comment type="caution">
    <text evidence="2">The sequence shown here is derived from an EMBL/GenBank/DDBJ whole genome shotgun (WGS) entry which is preliminary data.</text>
</comment>
<protein>
    <submittedName>
        <fullName evidence="2">Protein tyrosine phosphatase family protein</fullName>
    </submittedName>
</protein>
<dbReference type="Pfam" id="PF22741">
    <property type="entry name" value="PTP-NADK"/>
    <property type="match status" value="1"/>
</dbReference>
<dbReference type="InterPro" id="IPR029021">
    <property type="entry name" value="Prot-tyrosine_phosphatase-like"/>
</dbReference>
<sequence>MKIKSILSDIVLYGRSAWQIVKSRLQPKKGLDDILNYRYISDRLATSGQPTAEEFSLIRYAGYQTVLNLAPPNASNALPNEPAIVRGLGMDYINIPVVWDSPTIADFTKFCDVMQAHRERPIFVHCAMNMRVSAFVYLYRRLIMGISEPEAYQSMTTIWHPNETWQQFIKNAIASYSSSH</sequence>
<gene>
    <name evidence="2" type="ORF">FEV09_22895</name>
</gene>
<dbReference type="EMBL" id="VBTY01000347">
    <property type="protein sequence ID" value="MDG3497381.1"/>
    <property type="molecule type" value="Genomic_DNA"/>
</dbReference>
<dbReference type="Gene3D" id="3.90.190.10">
    <property type="entry name" value="Protein tyrosine phosphatase superfamily"/>
    <property type="match status" value="1"/>
</dbReference>
<reference evidence="2" key="1">
    <citation type="submission" date="2019-05" db="EMBL/GenBank/DDBJ databases">
        <title>Whole genome sequencing of Pseudanabaena catenata USMAC16.</title>
        <authorList>
            <person name="Khan Z."/>
            <person name="Omar W.M."/>
            <person name="Convey P."/>
            <person name="Merican F."/>
            <person name="Najimudin N."/>
        </authorList>
    </citation>
    <scope>NUCLEOTIDE SEQUENCE</scope>
    <source>
        <strain evidence="2">USMAC16</strain>
    </source>
</reference>
<proteinExistence type="predicted"/>
<feature type="domain" description="DSP-PTPase phosphatase fused to NAD+ Kinase" evidence="1">
    <location>
        <begin position="42"/>
        <end position="153"/>
    </location>
</feature>
<evidence type="ECO:0000313" key="2">
    <source>
        <dbReference type="EMBL" id="MDG3497381.1"/>
    </source>
</evidence>
<keyword evidence="3" id="KW-1185">Reference proteome</keyword>
<dbReference type="RefSeq" id="WP_009629606.1">
    <property type="nucleotide sequence ID" value="NZ_VBTY01000347.1"/>
</dbReference>
<accession>A0A9X4MGD9</accession>
<dbReference type="InterPro" id="IPR055214">
    <property type="entry name" value="PTP-NADK"/>
</dbReference>
<dbReference type="CDD" id="cd14503">
    <property type="entry name" value="PTP-bact"/>
    <property type="match status" value="1"/>
</dbReference>
<evidence type="ECO:0000259" key="1">
    <source>
        <dbReference type="Pfam" id="PF22741"/>
    </source>
</evidence>
<organism evidence="2 3">
    <name type="scientific">Pseudanabaena catenata USMAC16</name>
    <dbReference type="NCBI Taxonomy" id="1855837"/>
    <lineage>
        <taxon>Bacteria</taxon>
        <taxon>Bacillati</taxon>
        <taxon>Cyanobacteriota</taxon>
        <taxon>Cyanophyceae</taxon>
        <taxon>Pseudanabaenales</taxon>
        <taxon>Pseudanabaenaceae</taxon>
        <taxon>Pseudanabaena</taxon>
    </lineage>
</organism>
<dbReference type="SUPFAM" id="SSF52799">
    <property type="entry name" value="(Phosphotyrosine protein) phosphatases II"/>
    <property type="match status" value="1"/>
</dbReference>
<dbReference type="Proteomes" id="UP001152872">
    <property type="component" value="Unassembled WGS sequence"/>
</dbReference>
<name>A0A9X4MGD9_9CYAN</name>
<dbReference type="AlphaFoldDB" id="A0A9X4MGD9"/>
<evidence type="ECO:0000313" key="3">
    <source>
        <dbReference type="Proteomes" id="UP001152872"/>
    </source>
</evidence>